<proteinExistence type="predicted"/>
<dbReference type="Proteomes" id="UP000580250">
    <property type="component" value="Unassembled WGS sequence"/>
</dbReference>
<accession>A0A6V7VHU9</accession>
<dbReference type="AlphaFoldDB" id="A0A6V7VHU9"/>
<dbReference type="OrthoDB" id="5901212at2759"/>
<protein>
    <submittedName>
        <fullName evidence="1">Uncharacterized protein</fullName>
    </submittedName>
</protein>
<reference evidence="1 2" key="1">
    <citation type="submission" date="2020-08" db="EMBL/GenBank/DDBJ databases">
        <authorList>
            <person name="Koutsovoulos G."/>
            <person name="Danchin GJ E."/>
        </authorList>
    </citation>
    <scope>NUCLEOTIDE SEQUENCE [LARGE SCALE GENOMIC DNA]</scope>
</reference>
<organism evidence="1 2">
    <name type="scientific">Meloidogyne enterolobii</name>
    <name type="common">Root-knot nematode worm</name>
    <name type="synonym">Meloidogyne mayaguensis</name>
    <dbReference type="NCBI Taxonomy" id="390850"/>
    <lineage>
        <taxon>Eukaryota</taxon>
        <taxon>Metazoa</taxon>
        <taxon>Ecdysozoa</taxon>
        <taxon>Nematoda</taxon>
        <taxon>Chromadorea</taxon>
        <taxon>Rhabditida</taxon>
        <taxon>Tylenchina</taxon>
        <taxon>Tylenchomorpha</taxon>
        <taxon>Tylenchoidea</taxon>
        <taxon>Meloidogynidae</taxon>
        <taxon>Meloidogyninae</taxon>
        <taxon>Meloidogyne</taxon>
    </lineage>
</organism>
<name>A0A6V7VHU9_MELEN</name>
<sequence length="237" mass="27328">MNEDILQIKNLEFDFGCGNCSISDLNCAQCNDGALCNTEMFFKKVLYCWRKDSDDEKPLSLKKECKSECFTLRDFNGEENRGCGKCNSTSCRECQENRCNNWTDTYYCKSVEGIKECKKSDCYILKFSNNKGNNPNEFYYDCGKCPVNNELFKNTSNVTLSKRFVGTNLSEIQCAECNNGPLCNNEKFLEKQLFCLEKSENQTKIIKGTRICKDKCFVSRKLTTGNGRELLLEFNYY</sequence>
<evidence type="ECO:0000313" key="1">
    <source>
        <dbReference type="EMBL" id="CAD2174519.1"/>
    </source>
</evidence>
<comment type="caution">
    <text evidence="1">The sequence shown here is derived from an EMBL/GenBank/DDBJ whole genome shotgun (WGS) entry which is preliminary data.</text>
</comment>
<evidence type="ECO:0000313" key="2">
    <source>
        <dbReference type="Proteomes" id="UP000580250"/>
    </source>
</evidence>
<dbReference type="EMBL" id="CAJEWN010000237">
    <property type="protein sequence ID" value="CAD2174519.1"/>
    <property type="molecule type" value="Genomic_DNA"/>
</dbReference>
<gene>
    <name evidence="1" type="ORF">MENT_LOCUS26183</name>
</gene>